<keyword evidence="13" id="KW-1185">Reference proteome</keyword>
<feature type="transmembrane region" description="Helical" evidence="11">
    <location>
        <begin position="146"/>
        <end position="165"/>
    </location>
</feature>
<dbReference type="RefSeq" id="XP_013209962.2">
    <property type="nucleotide sequence ID" value="XM_013354508.2"/>
</dbReference>
<keyword evidence="10 11" id="KW-0807">Transducer</keyword>
<organism evidence="13 14">
    <name type="scientific">Microtus ochrogaster</name>
    <name type="common">Prairie vole</name>
    <dbReference type="NCBI Taxonomy" id="79684"/>
    <lineage>
        <taxon>Eukaryota</taxon>
        <taxon>Metazoa</taxon>
        <taxon>Chordata</taxon>
        <taxon>Craniata</taxon>
        <taxon>Vertebrata</taxon>
        <taxon>Euteleostomi</taxon>
        <taxon>Mammalia</taxon>
        <taxon>Eutheria</taxon>
        <taxon>Euarchontoglires</taxon>
        <taxon>Glires</taxon>
        <taxon>Rodentia</taxon>
        <taxon>Myomorpha</taxon>
        <taxon>Muroidea</taxon>
        <taxon>Cricetidae</taxon>
        <taxon>Arvicolinae</taxon>
        <taxon>Microtus</taxon>
    </lineage>
</organism>
<evidence type="ECO:0000256" key="3">
    <source>
        <dbReference type="ARBA" id="ARBA00022475"/>
    </source>
</evidence>
<evidence type="ECO:0000256" key="9">
    <source>
        <dbReference type="ARBA" id="ARBA00023170"/>
    </source>
</evidence>
<proteinExistence type="inferred from homology"/>
<evidence type="ECO:0000256" key="10">
    <source>
        <dbReference type="ARBA" id="ARBA00023224"/>
    </source>
</evidence>
<evidence type="ECO:0000313" key="13">
    <source>
        <dbReference type="Proteomes" id="UP000694915"/>
    </source>
</evidence>
<keyword evidence="4 11" id="KW-0589">Pheromone response</keyword>
<feature type="transmembrane region" description="Helical" evidence="11">
    <location>
        <begin position="29"/>
        <end position="51"/>
    </location>
</feature>
<evidence type="ECO:0000256" key="2">
    <source>
        <dbReference type="ARBA" id="ARBA00010663"/>
    </source>
</evidence>
<keyword evidence="9 11" id="KW-0675">Receptor</keyword>
<dbReference type="InterPro" id="IPR017452">
    <property type="entry name" value="GPCR_Rhodpsn_7TM"/>
</dbReference>
<gene>
    <name evidence="14" type="primary">LOC101990878</name>
</gene>
<feature type="transmembrane region" description="Helical" evidence="11">
    <location>
        <begin position="207"/>
        <end position="223"/>
    </location>
</feature>
<comment type="subcellular location">
    <subcellularLocation>
        <location evidence="1 11">Cell membrane</location>
        <topology evidence="1 11">Multi-pass membrane protein</topology>
    </subcellularLocation>
</comment>
<dbReference type="Proteomes" id="UP000694915">
    <property type="component" value="Unplaced"/>
</dbReference>
<feature type="transmembrane region" description="Helical" evidence="11">
    <location>
        <begin position="251"/>
        <end position="276"/>
    </location>
</feature>
<evidence type="ECO:0000256" key="6">
    <source>
        <dbReference type="ARBA" id="ARBA00022989"/>
    </source>
</evidence>
<evidence type="ECO:0000259" key="12">
    <source>
        <dbReference type="PROSITE" id="PS50262"/>
    </source>
</evidence>
<dbReference type="Pfam" id="PF03402">
    <property type="entry name" value="V1R"/>
    <property type="match status" value="1"/>
</dbReference>
<evidence type="ECO:0000256" key="7">
    <source>
        <dbReference type="ARBA" id="ARBA00023040"/>
    </source>
</evidence>
<evidence type="ECO:0000313" key="14">
    <source>
        <dbReference type="RefSeq" id="XP_013209962.2"/>
    </source>
</evidence>
<sequence>MVTPVSSETLSMSAHNKALKTTEETALQILLLCQIGIGTVANILLFIHNFSPIFAGIQLKPTQVILSHVAVANALILLITGFPNNMMVFAPRNPLTDLKCKLQYFIRLVARSINLCSTCVLSTHQFVTLVPGTWGRVMLRGKAPNLVSYSCNSCWLLGVLNNIYIPMKVTGPQKTGNDTDSKSKMVCSTSGFSVGIVFLRFAHDATFISIMTWTSVSMVLFLYRHHQRTQCMSVYPNQNHRGHAETRAAHTILLLVVTFVSFYLLNFICIIFQTVLMGSRFWLRHVGEVLAVSFPTVSPLLLLSRDPKDPCSLLFKH</sequence>
<dbReference type="PANTHER" id="PTHR24062">
    <property type="entry name" value="VOMERONASAL TYPE-1 RECEPTOR"/>
    <property type="match status" value="1"/>
</dbReference>
<keyword evidence="5 11" id="KW-0812">Transmembrane</keyword>
<keyword evidence="7 11" id="KW-0297">G-protein coupled receptor</keyword>
<evidence type="ECO:0000256" key="8">
    <source>
        <dbReference type="ARBA" id="ARBA00023136"/>
    </source>
</evidence>
<feature type="transmembrane region" description="Helical" evidence="11">
    <location>
        <begin position="63"/>
        <end position="83"/>
    </location>
</feature>
<comment type="similarity">
    <text evidence="2 11">Belongs to the G-protein coupled receptor 1 family.</text>
</comment>
<accession>A0ABM1AX69</accession>
<keyword evidence="6 11" id="KW-1133">Transmembrane helix</keyword>
<evidence type="ECO:0000256" key="5">
    <source>
        <dbReference type="ARBA" id="ARBA00022692"/>
    </source>
</evidence>
<keyword evidence="3 11" id="KW-1003">Cell membrane</keyword>
<dbReference type="SUPFAM" id="SSF81321">
    <property type="entry name" value="Family A G protein-coupled receptor-like"/>
    <property type="match status" value="1"/>
</dbReference>
<reference evidence="14" key="1">
    <citation type="submission" date="2025-08" db="UniProtKB">
        <authorList>
            <consortium name="RefSeq"/>
        </authorList>
    </citation>
    <scope>IDENTIFICATION</scope>
</reference>
<keyword evidence="8 11" id="KW-0472">Membrane</keyword>
<evidence type="ECO:0000256" key="11">
    <source>
        <dbReference type="RuleBase" id="RU364061"/>
    </source>
</evidence>
<dbReference type="InterPro" id="IPR004072">
    <property type="entry name" value="Vmron_rcpt_1"/>
</dbReference>
<dbReference type="GeneID" id="101990878"/>
<protein>
    <recommendedName>
        <fullName evidence="11">Vomeronasal type-1 receptor</fullName>
    </recommendedName>
</protein>
<evidence type="ECO:0000256" key="1">
    <source>
        <dbReference type="ARBA" id="ARBA00004651"/>
    </source>
</evidence>
<dbReference type="PROSITE" id="PS50262">
    <property type="entry name" value="G_PROTEIN_RECEP_F1_2"/>
    <property type="match status" value="1"/>
</dbReference>
<feature type="domain" description="G-protein coupled receptors family 1 profile" evidence="12">
    <location>
        <begin position="38"/>
        <end position="302"/>
    </location>
</feature>
<name>A0ABM1AX69_MICOH</name>
<dbReference type="Gene3D" id="1.20.1070.10">
    <property type="entry name" value="Rhodopsin 7-helix transmembrane proteins"/>
    <property type="match status" value="1"/>
</dbReference>
<evidence type="ECO:0000256" key="4">
    <source>
        <dbReference type="ARBA" id="ARBA00022507"/>
    </source>
</evidence>